<dbReference type="FunFam" id="3.40.50.300:FF:001091">
    <property type="entry name" value="Probable disease resistance protein At1g61300"/>
    <property type="match status" value="1"/>
</dbReference>
<evidence type="ECO:0000259" key="9">
    <source>
        <dbReference type="Pfam" id="PF23247"/>
    </source>
</evidence>
<feature type="coiled-coil region" evidence="7">
    <location>
        <begin position="1856"/>
        <end position="1925"/>
    </location>
</feature>
<dbReference type="GO" id="GO:0006952">
    <property type="term" value="P:defense response"/>
    <property type="evidence" value="ECO:0007669"/>
    <property type="project" value="UniProtKB-KW"/>
</dbReference>
<evidence type="ECO:0000256" key="3">
    <source>
        <dbReference type="ARBA" id="ARBA00022737"/>
    </source>
</evidence>
<feature type="domain" description="Disease resistance protein At4g27190-like leucine-rich repeats" evidence="9">
    <location>
        <begin position="847"/>
        <end position="968"/>
    </location>
</feature>
<reference evidence="11" key="2">
    <citation type="submission" date="2025-08" db="UniProtKB">
        <authorList>
            <consortium name="RefSeq"/>
        </authorList>
    </citation>
    <scope>IDENTIFICATION</scope>
    <source>
        <tissue evidence="11">Young leaves</tissue>
    </source>
</reference>
<dbReference type="InterPro" id="IPR027417">
    <property type="entry name" value="P-loop_NTPase"/>
</dbReference>
<dbReference type="RefSeq" id="XP_027342708.1">
    <property type="nucleotide sequence ID" value="XM_027486907.1"/>
</dbReference>
<dbReference type="SUPFAM" id="SSF52047">
    <property type="entry name" value="RNI-like"/>
    <property type="match status" value="1"/>
</dbReference>
<dbReference type="PANTHER" id="PTHR33463:SF105">
    <property type="entry name" value="AND NB-ARC DOMAIN DISEASE RESISTANCE PROTEIN, PUTATIVE-RELATED"/>
    <property type="match status" value="1"/>
</dbReference>
<dbReference type="OrthoDB" id="1432722at2759"/>
<organism evidence="10 11">
    <name type="scientific">Abrus precatorius</name>
    <name type="common">Indian licorice</name>
    <name type="synonym">Glycine abrus</name>
    <dbReference type="NCBI Taxonomy" id="3816"/>
    <lineage>
        <taxon>Eukaryota</taxon>
        <taxon>Viridiplantae</taxon>
        <taxon>Streptophyta</taxon>
        <taxon>Embryophyta</taxon>
        <taxon>Tracheophyta</taxon>
        <taxon>Spermatophyta</taxon>
        <taxon>Magnoliopsida</taxon>
        <taxon>eudicotyledons</taxon>
        <taxon>Gunneridae</taxon>
        <taxon>Pentapetalae</taxon>
        <taxon>rosids</taxon>
        <taxon>fabids</taxon>
        <taxon>Fabales</taxon>
        <taxon>Fabaceae</taxon>
        <taxon>Papilionoideae</taxon>
        <taxon>50 kb inversion clade</taxon>
        <taxon>NPAAA clade</taxon>
        <taxon>indigoferoid/millettioid clade</taxon>
        <taxon>Abreae</taxon>
        <taxon>Abrus</taxon>
    </lineage>
</organism>
<dbReference type="InterPro" id="IPR032675">
    <property type="entry name" value="LRR_dom_sf"/>
</dbReference>
<reference evidence="10" key="1">
    <citation type="journal article" date="2019" name="Toxins">
        <title>Detection of Abrin-Like and Prepropulchellin-Like Toxin Genes and Transcripts Using Whole Genome Sequencing and Full-Length Transcript Sequencing of Abrus precatorius.</title>
        <authorList>
            <person name="Hovde B.T."/>
            <person name="Daligault H.E."/>
            <person name="Hanschen E.R."/>
            <person name="Kunde Y.A."/>
            <person name="Johnson M.B."/>
            <person name="Starkenburg S.R."/>
            <person name="Johnson S.L."/>
        </authorList>
    </citation>
    <scope>NUCLEOTIDE SEQUENCE [LARGE SCALE GENOMIC DNA]</scope>
</reference>
<sequence>MGNKWCKLMEYLYGTASSISRDLVCGTINEIRYLCCFNNLVKELEKEEGNLIATRDSVRDRVEQAHKQTKKTAQVVHKWLKEANADIDNVDELLKKARTKKSYCFGHCPNWIWRYCLGKKLAKKKKDLKTYIEEGRQYIQLESPASLAGYFSSEKCWEFESRKSAYEELMNALEDDEVSMIGLYGMGGCGKTMLAMEVMKRANLLFDKVLFVPVSNTVQVQKIQDKIAGSLEFEFQEKDEMDRSQRLCMRVIQEDKILVILDDVWQMLDFDAIGIPSIEHHKCCKVLITTRSEAVCTLMDCQKMIHLSILTNNEAWVLFQKQALLSEETSISVKHLAREISDECKGLPVAIVAVASSLKGKAEVEWKVALDRLRNSKLINIEKGLPNPYECLLLSYDNLDFEEAKSLFLLCSVFPEDCEILVEFLTRSAIGLGIFGEIHSYEGARNEVTAAKNKLVSSCLLLDANGGKIVKMHDVVRDIAYWIAENENKIIKCALEKDVTLEHNSVRYLWCEKFPNDLDCSNLEFVCIHTYLEVSDETFNEMKMLRVLFLSNKARYRRPLLAMSLKSLKNLRCMLLSKWELGDISFVDDMKKLESLTLRDCSFFELTNVVVTQLTNLRLLDLSECDMKISPFEVIGRHPRLEELYFTDHRSKWDFYNEHAAEFFQEFRVPQVLQRYHIQLGIMFAGFQEELPNCHRNLLLSYLDTSNGAVRDLAKTAEVLCLANIEGGAKNIIPDIFQIQGGTDHLIKLFIRDSEEIECLVDTSHPLSEVGALFSKLHWLRIEHMKHLRALYHGSLPPGVNFEKLEELYLSHCPKLTCLFTLEVAQNLVHMKKLEMISCPGLKHILTDDDREEITSDDKKMLFPKLKQLHVKTCDALEYLIPITFAGGLVQLECLEIVCNSELKYVFGQCTNGAHLVGQNQNELKIDLTSLEELTLNALPDIISICPEVCCVTWPSLRQFSVQNCPGFSIVSINTCLALHNNQIINEASHLTVQHIKEVRVNNCELEGVIQLAELSVDGKQDSLTSCLEMLYLENLPQLRYICKGDIQFINLLQNLQQMEVSGCRKLKSVFSAYISGGLPQLKALKIENCNQLEQIIEDKKRIMLLLFNYFPGSFNMPNLTRLMVKSCPLLGPLFTTSTAKTLTSLEELIIQDCHRVEHILVQYDHDFQSYMTVFPSLKKLNVMRCHLLQYIFPVSFAKGLEQLETIEIRETPKLIYLFGPNIHSSHQYLNKIQIEFPVLKKITLHSIPNMINICPENYYATCPSLQLLVMNDVGLPTLFINNLMDDSVATQSNHSSIMVRDSGTTTVTIKQKLVTVTIENSSKLKDVFHLEEFPINGKQVTLCLEVLKLFDLPELRYIWTTTKQFVSLQVHLHKLHICNCPKLKAIFSTSVLRMLPLLKILVVEHCEELEQIIEDDKENENVSNPQSPKVCFSQLKFLLVTHCNNLKNLFFISISHEFPELEYLILNHDSHLMQVFEGEAGVREGRVEVLLPKLKHVVLIQLPNLINICQGIEFQTMINLLVHNCPKFSLTSTTIAEDMLQTSNSDKEIDFYLRPHLLNISGIITKGHEVLTSKKDDKGIQDLQSWEQKLPLIPLPNLTENFEEAKTTIIGDVPASVIPTSASILSREALTSSSTCLYNIPLNSIVRVAEDGTVSNNANMVTSSLHSDFASSQLGQLVTSQSKSYLHSEIGLGHTEKYSAKESESHPINILDLEANDLIRVVQPAEEDGEAQITTSSIYVVAGTAKHRCTDIVVKALVELEECLKMPLKDIASFEANSLRLLTALNFLSHLPLQDVTLSDELKAIIDSINKEFPSILCSFKQAFAITNKLGALEAHWNELAVTLVSKISEAKNFMDEAQQKETVLKERIVRLEKELKDCQANLSSLQEKKKKCIAETIEYKEKIENMRQDKSQMMEDQRKVREELFEVGYRWSTLCSQFEHHRIVARVPS</sequence>
<dbReference type="Pfam" id="PF00931">
    <property type="entry name" value="NB-ARC"/>
    <property type="match status" value="1"/>
</dbReference>
<evidence type="ECO:0000313" key="10">
    <source>
        <dbReference type="Proteomes" id="UP000694853"/>
    </source>
</evidence>
<dbReference type="PANTHER" id="PTHR33463">
    <property type="entry name" value="NB-ARC DOMAIN-CONTAINING PROTEIN-RELATED"/>
    <property type="match status" value="1"/>
</dbReference>
<name>A0A8B8KHJ4_ABRPR</name>
<keyword evidence="3" id="KW-0677">Repeat</keyword>
<feature type="domain" description="Disease resistance protein At4g27190-like leucine-rich repeats" evidence="9">
    <location>
        <begin position="972"/>
        <end position="1091"/>
    </location>
</feature>
<keyword evidence="4" id="KW-0547">Nucleotide-binding</keyword>
<feature type="domain" description="NB-ARC" evidence="8">
    <location>
        <begin position="164"/>
        <end position="324"/>
    </location>
</feature>
<dbReference type="GO" id="GO:0005524">
    <property type="term" value="F:ATP binding"/>
    <property type="evidence" value="ECO:0007669"/>
    <property type="project" value="UniProtKB-KW"/>
</dbReference>
<gene>
    <name evidence="11" type="primary">LOC113855315</name>
</gene>
<dbReference type="InterPro" id="IPR036388">
    <property type="entry name" value="WH-like_DNA-bd_sf"/>
</dbReference>
<proteinExistence type="inferred from homology"/>
<keyword evidence="5" id="KW-0611">Plant defense</keyword>
<comment type="similarity">
    <text evidence="1">Belongs to the disease resistance NB-LRR family.</text>
</comment>
<accession>A0A8B8KHJ4</accession>
<dbReference type="InterPro" id="IPR057135">
    <property type="entry name" value="At4g27190-like_LRR"/>
</dbReference>
<evidence type="ECO:0000256" key="6">
    <source>
        <dbReference type="ARBA" id="ARBA00022840"/>
    </source>
</evidence>
<protein>
    <submittedName>
        <fullName evidence="11">Uncharacterized protein LOC113855315</fullName>
    </submittedName>
</protein>
<dbReference type="Gene3D" id="3.40.50.300">
    <property type="entry name" value="P-loop containing nucleotide triphosphate hydrolases"/>
    <property type="match status" value="1"/>
</dbReference>
<evidence type="ECO:0000256" key="1">
    <source>
        <dbReference type="ARBA" id="ARBA00008894"/>
    </source>
</evidence>
<dbReference type="SUPFAM" id="SSF52540">
    <property type="entry name" value="P-loop containing nucleoside triphosphate hydrolases"/>
    <property type="match status" value="1"/>
</dbReference>
<feature type="domain" description="Disease resistance protein At4g27190-like leucine-rich repeats" evidence="9">
    <location>
        <begin position="744"/>
        <end position="839"/>
    </location>
</feature>
<dbReference type="Proteomes" id="UP000694853">
    <property type="component" value="Unplaced"/>
</dbReference>
<feature type="domain" description="Disease resistance protein At4g27190-like leucine-rich repeats" evidence="9">
    <location>
        <begin position="1416"/>
        <end position="1542"/>
    </location>
</feature>
<dbReference type="InterPro" id="IPR050905">
    <property type="entry name" value="Plant_NBS-LRR"/>
</dbReference>
<evidence type="ECO:0000256" key="7">
    <source>
        <dbReference type="SAM" id="Coils"/>
    </source>
</evidence>
<dbReference type="SUPFAM" id="SSF52058">
    <property type="entry name" value="L domain-like"/>
    <property type="match status" value="2"/>
</dbReference>
<evidence type="ECO:0000256" key="5">
    <source>
        <dbReference type="ARBA" id="ARBA00022821"/>
    </source>
</evidence>
<keyword evidence="6" id="KW-0067">ATP-binding</keyword>
<evidence type="ECO:0000256" key="2">
    <source>
        <dbReference type="ARBA" id="ARBA00022614"/>
    </source>
</evidence>
<evidence type="ECO:0000313" key="11">
    <source>
        <dbReference type="RefSeq" id="XP_027342708.1"/>
    </source>
</evidence>
<dbReference type="Pfam" id="PF23247">
    <property type="entry name" value="LRR_RPS2"/>
    <property type="match status" value="6"/>
</dbReference>
<dbReference type="GO" id="GO:0043531">
    <property type="term" value="F:ADP binding"/>
    <property type="evidence" value="ECO:0007669"/>
    <property type="project" value="InterPro"/>
</dbReference>
<dbReference type="InterPro" id="IPR042197">
    <property type="entry name" value="Apaf_helical"/>
</dbReference>
<dbReference type="KEGG" id="aprc:113855315"/>
<keyword evidence="2" id="KW-0433">Leucine-rich repeat</keyword>
<dbReference type="Gene3D" id="3.80.10.10">
    <property type="entry name" value="Ribonuclease Inhibitor"/>
    <property type="match status" value="4"/>
</dbReference>
<dbReference type="Gene3D" id="1.10.8.430">
    <property type="entry name" value="Helical domain of apoptotic protease-activating factors"/>
    <property type="match status" value="1"/>
</dbReference>
<feature type="domain" description="Disease resistance protein At4g27190-like leucine-rich repeats" evidence="9">
    <location>
        <begin position="1164"/>
        <end position="1211"/>
    </location>
</feature>
<keyword evidence="10" id="KW-1185">Reference proteome</keyword>
<dbReference type="Gene3D" id="1.10.10.10">
    <property type="entry name" value="Winged helix-like DNA-binding domain superfamily/Winged helix DNA-binding domain"/>
    <property type="match status" value="1"/>
</dbReference>
<dbReference type="GeneID" id="113855315"/>
<evidence type="ECO:0000259" key="8">
    <source>
        <dbReference type="Pfam" id="PF00931"/>
    </source>
</evidence>
<evidence type="ECO:0000256" key="4">
    <source>
        <dbReference type="ARBA" id="ARBA00022741"/>
    </source>
</evidence>
<dbReference type="PRINTS" id="PR00364">
    <property type="entry name" value="DISEASERSIST"/>
</dbReference>
<feature type="domain" description="Disease resistance protein At4g27190-like leucine-rich repeats" evidence="9">
    <location>
        <begin position="1312"/>
        <end position="1408"/>
    </location>
</feature>
<dbReference type="InterPro" id="IPR002182">
    <property type="entry name" value="NB-ARC"/>
</dbReference>
<keyword evidence="7" id="KW-0175">Coiled coil</keyword>